<reference evidence="1" key="1">
    <citation type="submission" date="2018-02" db="EMBL/GenBank/DDBJ databases">
        <title>The genomes of Aspergillus section Nigri reveals drivers in fungal speciation.</title>
        <authorList>
            <consortium name="DOE Joint Genome Institute"/>
            <person name="Vesth T.C."/>
            <person name="Nybo J."/>
            <person name="Theobald S."/>
            <person name="Brandl J."/>
            <person name="Frisvad J.C."/>
            <person name="Nielsen K.F."/>
            <person name="Lyhne E.K."/>
            <person name="Kogle M.E."/>
            <person name="Kuo A."/>
            <person name="Riley R."/>
            <person name="Clum A."/>
            <person name="Nolan M."/>
            <person name="Lipzen A."/>
            <person name="Salamov A."/>
            <person name="Henrissat B."/>
            <person name="Wiebenga A."/>
            <person name="De vries R.P."/>
            <person name="Grigoriev I.V."/>
            <person name="Mortensen U.H."/>
            <person name="Andersen M.R."/>
            <person name="Baker S.E."/>
        </authorList>
    </citation>
    <scope>NUCLEOTIDE SEQUENCE</scope>
    <source>
        <strain evidence="1">CBS 121060</strain>
    </source>
</reference>
<accession>A0ACD1HB62</accession>
<proteinExistence type="predicted"/>
<name>A0ACD1HB62_9EURO</name>
<sequence length="83" mass="9459">MNEWCFPILPVFLPPFSLCETVGYGNDDVMVEWSGSNHGSPQAGTSPAISPSHHHAVRKTKKEHHWNWLNFLYLAESEFYRAG</sequence>
<gene>
    <name evidence="1" type="ORF">BO66DRAFT_80589</name>
</gene>
<dbReference type="EMBL" id="KZ824953">
    <property type="protein sequence ID" value="RAH70773.1"/>
    <property type="molecule type" value="Genomic_DNA"/>
</dbReference>
<protein>
    <submittedName>
        <fullName evidence="1">Uncharacterized protein</fullName>
    </submittedName>
</protein>
<dbReference type="Proteomes" id="UP000249661">
    <property type="component" value="Unassembled WGS sequence"/>
</dbReference>
<evidence type="ECO:0000313" key="2">
    <source>
        <dbReference type="Proteomes" id="UP000249661"/>
    </source>
</evidence>
<keyword evidence="2" id="KW-1185">Reference proteome</keyword>
<organism evidence="1 2">
    <name type="scientific">Aspergillus aculeatinus CBS 121060</name>
    <dbReference type="NCBI Taxonomy" id="1448322"/>
    <lineage>
        <taxon>Eukaryota</taxon>
        <taxon>Fungi</taxon>
        <taxon>Dikarya</taxon>
        <taxon>Ascomycota</taxon>
        <taxon>Pezizomycotina</taxon>
        <taxon>Eurotiomycetes</taxon>
        <taxon>Eurotiomycetidae</taxon>
        <taxon>Eurotiales</taxon>
        <taxon>Aspergillaceae</taxon>
        <taxon>Aspergillus</taxon>
        <taxon>Aspergillus subgen. Circumdati</taxon>
    </lineage>
</organism>
<evidence type="ECO:0000313" key="1">
    <source>
        <dbReference type="EMBL" id="RAH70773.1"/>
    </source>
</evidence>